<dbReference type="AlphaFoldDB" id="A0A0E0CAP4"/>
<reference evidence="1" key="1">
    <citation type="submission" date="2015-04" db="UniProtKB">
        <authorList>
            <consortium name="EnsemblPlants"/>
        </authorList>
    </citation>
    <scope>IDENTIFICATION</scope>
</reference>
<name>A0A0E0CAP4_9ORYZ</name>
<sequence>MERRGAPLMSVGLPLRRSLDLPFAVVCALLFGAVGATRSGGHVLEAAGSSSVQLVAAGSIGILADEGKEEKQPRWVICDQ</sequence>
<dbReference type="Gramene" id="OMERI01G35180.1">
    <property type="protein sequence ID" value="OMERI01G35180.1"/>
    <property type="gene ID" value="OMERI01G35180"/>
</dbReference>
<evidence type="ECO:0000313" key="2">
    <source>
        <dbReference type="Proteomes" id="UP000008021"/>
    </source>
</evidence>
<protein>
    <submittedName>
        <fullName evidence="1">Uncharacterized protein</fullName>
    </submittedName>
</protein>
<evidence type="ECO:0000313" key="1">
    <source>
        <dbReference type="EnsemblPlants" id="OMERI01G35180.1"/>
    </source>
</evidence>
<dbReference type="Proteomes" id="UP000008021">
    <property type="component" value="Chromosome 1"/>
</dbReference>
<dbReference type="HOGENOM" id="CLU_202103_0_0_1"/>
<dbReference type="EnsemblPlants" id="OMERI01G35180.1">
    <property type="protein sequence ID" value="OMERI01G35180.1"/>
    <property type="gene ID" value="OMERI01G35180"/>
</dbReference>
<accession>A0A0E0CAP4</accession>
<organism evidence="1">
    <name type="scientific">Oryza meridionalis</name>
    <dbReference type="NCBI Taxonomy" id="40149"/>
    <lineage>
        <taxon>Eukaryota</taxon>
        <taxon>Viridiplantae</taxon>
        <taxon>Streptophyta</taxon>
        <taxon>Embryophyta</taxon>
        <taxon>Tracheophyta</taxon>
        <taxon>Spermatophyta</taxon>
        <taxon>Magnoliopsida</taxon>
        <taxon>Liliopsida</taxon>
        <taxon>Poales</taxon>
        <taxon>Poaceae</taxon>
        <taxon>BOP clade</taxon>
        <taxon>Oryzoideae</taxon>
        <taxon>Oryzeae</taxon>
        <taxon>Oryzinae</taxon>
        <taxon>Oryza</taxon>
    </lineage>
</organism>
<proteinExistence type="predicted"/>
<keyword evidence="2" id="KW-1185">Reference proteome</keyword>
<reference evidence="1" key="2">
    <citation type="submission" date="2018-05" db="EMBL/GenBank/DDBJ databases">
        <title>OmerRS3 (Oryza meridionalis Reference Sequence Version 3).</title>
        <authorList>
            <person name="Zhang J."/>
            <person name="Kudrna D."/>
            <person name="Lee S."/>
            <person name="Talag J."/>
            <person name="Welchert J."/>
            <person name="Wing R.A."/>
        </authorList>
    </citation>
    <scope>NUCLEOTIDE SEQUENCE [LARGE SCALE GENOMIC DNA]</scope>
    <source>
        <strain evidence="1">cv. OR44</strain>
    </source>
</reference>